<dbReference type="STRING" id="945553.A0A0D2M4L5"/>
<proteinExistence type="predicted"/>
<sequence length="160" mass="18329">VATMRSDIANMATPSWLASVPYDLGAARHGKLKADQWRILATVYLPISLQRLWDTNSPRSTPLRKKLLDATMALISAVTIATSRKTSRGMAGLYLQHMQSYLQLMQELLPRYNFRPNHHMALHLAEYLCLFGPVHAWWTFPFERLIGMLERTPSNFKMGK</sequence>
<evidence type="ECO:0008006" key="3">
    <source>
        <dbReference type="Google" id="ProtNLM"/>
    </source>
</evidence>
<feature type="non-terminal residue" evidence="1">
    <location>
        <position position="1"/>
    </location>
</feature>
<dbReference type="OrthoDB" id="3247418at2759"/>
<evidence type="ECO:0000313" key="2">
    <source>
        <dbReference type="Proteomes" id="UP000054270"/>
    </source>
</evidence>
<dbReference type="EMBL" id="KN817593">
    <property type="protein sequence ID" value="KJA18108.1"/>
    <property type="molecule type" value="Genomic_DNA"/>
</dbReference>
<gene>
    <name evidence="1" type="ORF">HYPSUDRAFT_118647</name>
</gene>
<protein>
    <recommendedName>
        <fullName evidence="3">DUF4218 domain-containing protein</fullName>
    </recommendedName>
</protein>
<feature type="non-terminal residue" evidence="1">
    <location>
        <position position="160"/>
    </location>
</feature>
<reference evidence="2" key="1">
    <citation type="submission" date="2014-04" db="EMBL/GenBank/DDBJ databases">
        <title>Evolutionary Origins and Diversification of the Mycorrhizal Mutualists.</title>
        <authorList>
            <consortium name="DOE Joint Genome Institute"/>
            <consortium name="Mycorrhizal Genomics Consortium"/>
            <person name="Kohler A."/>
            <person name="Kuo A."/>
            <person name="Nagy L.G."/>
            <person name="Floudas D."/>
            <person name="Copeland A."/>
            <person name="Barry K.W."/>
            <person name="Cichocki N."/>
            <person name="Veneault-Fourrey C."/>
            <person name="LaButti K."/>
            <person name="Lindquist E.A."/>
            <person name="Lipzen A."/>
            <person name="Lundell T."/>
            <person name="Morin E."/>
            <person name="Murat C."/>
            <person name="Riley R."/>
            <person name="Ohm R."/>
            <person name="Sun H."/>
            <person name="Tunlid A."/>
            <person name="Henrissat B."/>
            <person name="Grigoriev I.V."/>
            <person name="Hibbett D.S."/>
            <person name="Martin F."/>
        </authorList>
    </citation>
    <scope>NUCLEOTIDE SEQUENCE [LARGE SCALE GENOMIC DNA]</scope>
    <source>
        <strain evidence="2">FD-334 SS-4</strain>
    </source>
</reference>
<evidence type="ECO:0000313" key="1">
    <source>
        <dbReference type="EMBL" id="KJA18108.1"/>
    </source>
</evidence>
<name>A0A0D2M4L5_HYPSF</name>
<keyword evidence="2" id="KW-1185">Reference proteome</keyword>
<organism evidence="1 2">
    <name type="scientific">Hypholoma sublateritium (strain FD-334 SS-4)</name>
    <dbReference type="NCBI Taxonomy" id="945553"/>
    <lineage>
        <taxon>Eukaryota</taxon>
        <taxon>Fungi</taxon>
        <taxon>Dikarya</taxon>
        <taxon>Basidiomycota</taxon>
        <taxon>Agaricomycotina</taxon>
        <taxon>Agaricomycetes</taxon>
        <taxon>Agaricomycetidae</taxon>
        <taxon>Agaricales</taxon>
        <taxon>Agaricineae</taxon>
        <taxon>Strophariaceae</taxon>
        <taxon>Hypholoma</taxon>
    </lineage>
</organism>
<dbReference type="OMA" id="WLTHIPK"/>
<accession>A0A0D2M4L5</accession>
<dbReference type="AlphaFoldDB" id="A0A0D2M4L5"/>
<dbReference type="Proteomes" id="UP000054270">
    <property type="component" value="Unassembled WGS sequence"/>
</dbReference>